<evidence type="ECO:0000259" key="1">
    <source>
        <dbReference type="PROSITE" id="PS50097"/>
    </source>
</evidence>
<dbReference type="PANTHER" id="PTHR14499:SF136">
    <property type="entry name" value="GH08630P"/>
    <property type="match status" value="1"/>
</dbReference>
<feature type="domain" description="BTB" evidence="1">
    <location>
        <begin position="12"/>
        <end position="85"/>
    </location>
</feature>
<dbReference type="OrthoDB" id="10025005at2759"/>
<dbReference type="InterPro" id="IPR003131">
    <property type="entry name" value="T1-type_BTB"/>
</dbReference>
<gene>
    <name evidence="2" type="ORF">ALEPTO_LOCUS7744</name>
</gene>
<accession>A0A9N9CA94</accession>
<dbReference type="Gene3D" id="3.30.710.10">
    <property type="entry name" value="Potassium Channel Kv1.1, Chain A"/>
    <property type="match status" value="1"/>
</dbReference>
<dbReference type="PANTHER" id="PTHR14499">
    <property type="entry name" value="POTASSIUM CHANNEL TETRAMERIZATION DOMAIN-CONTAINING"/>
    <property type="match status" value="1"/>
</dbReference>
<name>A0A9N9CA94_9GLOM</name>
<dbReference type="EMBL" id="CAJVPS010003605">
    <property type="protein sequence ID" value="CAG8591903.1"/>
    <property type="molecule type" value="Genomic_DNA"/>
</dbReference>
<dbReference type="SUPFAM" id="SSF54695">
    <property type="entry name" value="POZ domain"/>
    <property type="match status" value="1"/>
</dbReference>
<dbReference type="InterPro" id="IPR011333">
    <property type="entry name" value="SKP1/BTB/POZ_sf"/>
</dbReference>
<evidence type="ECO:0000313" key="2">
    <source>
        <dbReference type="EMBL" id="CAG8591903.1"/>
    </source>
</evidence>
<dbReference type="Pfam" id="PF02214">
    <property type="entry name" value="BTB_2"/>
    <property type="match status" value="1"/>
</dbReference>
<keyword evidence="3" id="KW-1185">Reference proteome</keyword>
<dbReference type="Proteomes" id="UP000789508">
    <property type="component" value="Unassembled WGS sequence"/>
</dbReference>
<dbReference type="AlphaFoldDB" id="A0A9N9CA94"/>
<organism evidence="2 3">
    <name type="scientific">Ambispora leptoticha</name>
    <dbReference type="NCBI Taxonomy" id="144679"/>
    <lineage>
        <taxon>Eukaryota</taxon>
        <taxon>Fungi</taxon>
        <taxon>Fungi incertae sedis</taxon>
        <taxon>Mucoromycota</taxon>
        <taxon>Glomeromycotina</taxon>
        <taxon>Glomeromycetes</taxon>
        <taxon>Archaeosporales</taxon>
        <taxon>Ambisporaceae</taxon>
        <taxon>Ambispora</taxon>
    </lineage>
</organism>
<proteinExistence type="predicted"/>
<dbReference type="GO" id="GO:0051260">
    <property type="term" value="P:protein homooligomerization"/>
    <property type="evidence" value="ECO:0007669"/>
    <property type="project" value="InterPro"/>
</dbReference>
<reference evidence="2" key="1">
    <citation type="submission" date="2021-06" db="EMBL/GenBank/DDBJ databases">
        <authorList>
            <person name="Kallberg Y."/>
            <person name="Tangrot J."/>
            <person name="Rosling A."/>
        </authorList>
    </citation>
    <scope>NUCLEOTIDE SEQUENCE</scope>
    <source>
        <strain evidence="2">FL130A</strain>
    </source>
</reference>
<dbReference type="InterPro" id="IPR000210">
    <property type="entry name" value="BTB/POZ_dom"/>
</dbReference>
<protein>
    <submittedName>
        <fullName evidence="2">1487_t:CDS:1</fullName>
    </submittedName>
</protein>
<dbReference type="SMART" id="SM00225">
    <property type="entry name" value="BTB"/>
    <property type="match status" value="1"/>
</dbReference>
<sequence>MDPKDNQKNKLERIVLNVGGTKYETYRSTLTAYPETLLGTMFQDRNKELLHPNGPNGNEYFIDRDGYAFRYILQYYRTGKILWPDEKEFSYSSSSSSRKIPPTPLITRQELELELDYFQIPFDHDLVKSLSYVNRAAIATVDAFIAALEEIFYKVVANFGTTVTIVFNYRQIPEIYTTQKFEEDVKKILAPFALVDLNILEKYGDQIQTYLTSEIPELIWKLEDANDSLGNYRGRQLKMSVTQSYDDAAVRKFSRLGKIINNTSKK</sequence>
<comment type="caution">
    <text evidence="2">The sequence shown here is derived from an EMBL/GenBank/DDBJ whole genome shotgun (WGS) entry which is preliminary data.</text>
</comment>
<dbReference type="PROSITE" id="PS50097">
    <property type="entry name" value="BTB"/>
    <property type="match status" value="1"/>
</dbReference>
<evidence type="ECO:0000313" key="3">
    <source>
        <dbReference type="Proteomes" id="UP000789508"/>
    </source>
</evidence>